<comment type="caution">
    <text evidence="3">The sequence shown here is derived from an EMBL/GenBank/DDBJ whole genome shotgun (WGS) entry which is preliminary data.</text>
</comment>
<dbReference type="Proteomes" id="UP001596045">
    <property type="component" value="Unassembled WGS sequence"/>
</dbReference>
<gene>
    <name evidence="3" type="ORF">ACFPM8_19805</name>
</gene>
<feature type="region of interest" description="Disordered" evidence="1">
    <location>
        <begin position="56"/>
        <end position="88"/>
    </location>
</feature>
<evidence type="ECO:0000256" key="2">
    <source>
        <dbReference type="SAM" id="SignalP"/>
    </source>
</evidence>
<evidence type="ECO:0008006" key="5">
    <source>
        <dbReference type="Google" id="ProtNLM"/>
    </source>
</evidence>
<evidence type="ECO:0000313" key="3">
    <source>
        <dbReference type="EMBL" id="MFC5476214.1"/>
    </source>
</evidence>
<accession>A0ABW0MEG1</accession>
<dbReference type="RefSeq" id="WP_379000158.1">
    <property type="nucleotide sequence ID" value="NZ_JBHSMT010000029.1"/>
</dbReference>
<reference evidence="4" key="1">
    <citation type="journal article" date="2019" name="Int. J. Syst. Evol. Microbiol.">
        <title>The Global Catalogue of Microorganisms (GCM) 10K type strain sequencing project: providing services to taxonomists for standard genome sequencing and annotation.</title>
        <authorList>
            <consortium name="The Broad Institute Genomics Platform"/>
            <consortium name="The Broad Institute Genome Sequencing Center for Infectious Disease"/>
            <person name="Wu L."/>
            <person name="Ma J."/>
        </authorList>
    </citation>
    <scope>NUCLEOTIDE SEQUENCE [LARGE SCALE GENOMIC DNA]</scope>
    <source>
        <strain evidence="4">JCM 17066</strain>
    </source>
</reference>
<feature type="chain" id="PRO_5047343143" description="DUF4148 domain-containing protein" evidence="2">
    <location>
        <begin position="25"/>
        <end position="122"/>
    </location>
</feature>
<evidence type="ECO:0000256" key="1">
    <source>
        <dbReference type="SAM" id="MobiDB-lite"/>
    </source>
</evidence>
<dbReference type="EMBL" id="JBHSMT010000029">
    <property type="protein sequence ID" value="MFC5476214.1"/>
    <property type="molecule type" value="Genomic_DNA"/>
</dbReference>
<keyword evidence="4" id="KW-1185">Reference proteome</keyword>
<name>A0ABW0MEG1_9BURK</name>
<keyword evidence="2" id="KW-0732">Signal</keyword>
<organism evidence="3 4">
    <name type="scientific">Paraherbaspirillum soli</name>
    <dbReference type="NCBI Taxonomy" id="631222"/>
    <lineage>
        <taxon>Bacteria</taxon>
        <taxon>Pseudomonadati</taxon>
        <taxon>Pseudomonadota</taxon>
        <taxon>Betaproteobacteria</taxon>
        <taxon>Burkholderiales</taxon>
        <taxon>Oxalobacteraceae</taxon>
        <taxon>Paraherbaspirillum</taxon>
    </lineage>
</organism>
<proteinExistence type="predicted"/>
<evidence type="ECO:0000313" key="4">
    <source>
        <dbReference type="Proteomes" id="UP001596045"/>
    </source>
</evidence>
<sequence>MIRSISKTLLLFILSASHAGLALADSTTYDAYKGQLSQMQKDTKPLTNTQFITSNATNRANKESRAGMSEGGNHRTVKGTSDGGANVNSVNIGSNARMNNATIIINADHSRSTIVNPGPAKR</sequence>
<feature type="signal peptide" evidence="2">
    <location>
        <begin position="1"/>
        <end position="24"/>
    </location>
</feature>
<protein>
    <recommendedName>
        <fullName evidence="5">DUF4148 domain-containing protein</fullName>
    </recommendedName>
</protein>